<gene>
    <name evidence="1" type="ORF">I7I53_05632</name>
</gene>
<dbReference type="VEuPathDB" id="FungiDB:I7I53_05632"/>
<dbReference type="Proteomes" id="UP000663419">
    <property type="component" value="Chromosome 5"/>
</dbReference>
<protein>
    <submittedName>
        <fullName evidence="1">Uncharacterized protein</fullName>
    </submittedName>
</protein>
<proteinExistence type="predicted"/>
<evidence type="ECO:0000313" key="2">
    <source>
        <dbReference type="Proteomes" id="UP000663419"/>
    </source>
</evidence>
<dbReference type="EMBL" id="CP069106">
    <property type="protein sequence ID" value="QSS57218.1"/>
    <property type="molecule type" value="Genomic_DNA"/>
</dbReference>
<name>A0A8A1LSK5_AJEC8</name>
<dbReference type="AlphaFoldDB" id="A0A8A1LSK5"/>
<sequence length="110" mass="11991">MSFRMPPYISSGESRNTAQLLSRYQDAGPISRGSKTASLLPWSSGLLGYAKLSAISGESCLRYQPVYYFTNSITFKLCTPHPSKSSHPEVKSTKGCQIVVVLSHQSGMIS</sequence>
<reference evidence="1" key="1">
    <citation type="submission" date="2021-01" db="EMBL/GenBank/DDBJ databases">
        <title>Chromosome-level genome assembly of a human fungal pathogen reveals clustering of transcriptionally co-regulated genes.</title>
        <authorList>
            <person name="Voorhies M."/>
            <person name="Cohen S."/>
            <person name="Shea T.P."/>
            <person name="Petrus S."/>
            <person name="Munoz J.F."/>
            <person name="Poplawski S."/>
            <person name="Goldman W.E."/>
            <person name="Michael T."/>
            <person name="Cuomo C.A."/>
            <person name="Sil A."/>
            <person name="Beyhan S."/>
        </authorList>
    </citation>
    <scope>NUCLEOTIDE SEQUENCE</scope>
    <source>
        <strain evidence="1">H88</strain>
    </source>
</reference>
<organism evidence="1 2">
    <name type="scientific">Ajellomyces capsulatus (strain H88)</name>
    <name type="common">Darling's disease fungus</name>
    <name type="synonym">Histoplasma capsulatum</name>
    <dbReference type="NCBI Taxonomy" id="544711"/>
    <lineage>
        <taxon>Eukaryota</taxon>
        <taxon>Fungi</taxon>
        <taxon>Dikarya</taxon>
        <taxon>Ascomycota</taxon>
        <taxon>Pezizomycotina</taxon>
        <taxon>Eurotiomycetes</taxon>
        <taxon>Eurotiomycetidae</taxon>
        <taxon>Onygenales</taxon>
        <taxon>Ajellomycetaceae</taxon>
        <taxon>Histoplasma</taxon>
    </lineage>
</organism>
<accession>A0A8A1LSK5</accession>
<evidence type="ECO:0000313" key="1">
    <source>
        <dbReference type="EMBL" id="QSS57218.1"/>
    </source>
</evidence>